<proteinExistence type="predicted"/>
<dbReference type="EMBL" id="MU275024">
    <property type="protein sequence ID" value="KAI0082992.1"/>
    <property type="molecule type" value="Genomic_DNA"/>
</dbReference>
<comment type="caution">
    <text evidence="1">The sequence shown here is derived from an EMBL/GenBank/DDBJ whole genome shotgun (WGS) entry which is preliminary data.</text>
</comment>
<evidence type="ECO:0000313" key="1">
    <source>
        <dbReference type="EMBL" id="KAI0082992.1"/>
    </source>
</evidence>
<name>A0ACB8TLT9_9APHY</name>
<sequence length="174" mass="19855">SLSNECGSPSFSTTLTNPTPNMRTPFSTFGAYKRVDKKVRPVPAVIPEESKVIRQFPEDPLASLLPLPKFPPEFVPNGRLTEERLQEMNLYPDDFLWPEEKKLFTHIMQIHQDALVFEDSQRGSFREDYFSPYIIPVVPHVPWAHGNIPIPPGIREKVIELLQEKIAAGVYEPS</sequence>
<feature type="non-terminal residue" evidence="1">
    <location>
        <position position="174"/>
    </location>
</feature>
<accession>A0ACB8TLT9</accession>
<protein>
    <submittedName>
        <fullName evidence="1">Uncharacterized protein</fullName>
    </submittedName>
</protein>
<evidence type="ECO:0000313" key="2">
    <source>
        <dbReference type="Proteomes" id="UP001055072"/>
    </source>
</evidence>
<organism evidence="1 2">
    <name type="scientific">Irpex rosettiformis</name>
    <dbReference type="NCBI Taxonomy" id="378272"/>
    <lineage>
        <taxon>Eukaryota</taxon>
        <taxon>Fungi</taxon>
        <taxon>Dikarya</taxon>
        <taxon>Basidiomycota</taxon>
        <taxon>Agaricomycotina</taxon>
        <taxon>Agaricomycetes</taxon>
        <taxon>Polyporales</taxon>
        <taxon>Irpicaceae</taxon>
        <taxon>Irpex</taxon>
    </lineage>
</organism>
<feature type="non-terminal residue" evidence="1">
    <location>
        <position position="1"/>
    </location>
</feature>
<dbReference type="Proteomes" id="UP001055072">
    <property type="component" value="Unassembled WGS sequence"/>
</dbReference>
<keyword evidence="2" id="KW-1185">Reference proteome</keyword>
<gene>
    <name evidence="1" type="ORF">BDY19DRAFT_864575</name>
</gene>
<reference evidence="1" key="1">
    <citation type="journal article" date="2021" name="Environ. Microbiol.">
        <title>Gene family expansions and transcriptome signatures uncover fungal adaptations to wood decay.</title>
        <authorList>
            <person name="Hage H."/>
            <person name="Miyauchi S."/>
            <person name="Viragh M."/>
            <person name="Drula E."/>
            <person name="Min B."/>
            <person name="Chaduli D."/>
            <person name="Navarro D."/>
            <person name="Favel A."/>
            <person name="Norest M."/>
            <person name="Lesage-Meessen L."/>
            <person name="Balint B."/>
            <person name="Merenyi Z."/>
            <person name="de Eugenio L."/>
            <person name="Morin E."/>
            <person name="Martinez A.T."/>
            <person name="Baldrian P."/>
            <person name="Stursova M."/>
            <person name="Martinez M.J."/>
            <person name="Novotny C."/>
            <person name="Magnuson J.K."/>
            <person name="Spatafora J.W."/>
            <person name="Maurice S."/>
            <person name="Pangilinan J."/>
            <person name="Andreopoulos W."/>
            <person name="LaButti K."/>
            <person name="Hundley H."/>
            <person name="Na H."/>
            <person name="Kuo A."/>
            <person name="Barry K."/>
            <person name="Lipzen A."/>
            <person name="Henrissat B."/>
            <person name="Riley R."/>
            <person name="Ahrendt S."/>
            <person name="Nagy L.G."/>
            <person name="Grigoriev I.V."/>
            <person name="Martin F."/>
            <person name="Rosso M.N."/>
        </authorList>
    </citation>
    <scope>NUCLEOTIDE SEQUENCE</scope>
    <source>
        <strain evidence="1">CBS 384.51</strain>
    </source>
</reference>